<evidence type="ECO:0000259" key="2">
    <source>
        <dbReference type="Pfam" id="PF21666"/>
    </source>
</evidence>
<dbReference type="OrthoDB" id="415532at2759"/>
<dbReference type="PANTHER" id="PTHR33119:SF1">
    <property type="entry name" value="FE2OG DIOXYGENASE DOMAIN-CONTAINING PROTEIN"/>
    <property type="match status" value="1"/>
</dbReference>
<evidence type="ECO:0000313" key="4">
    <source>
        <dbReference type="Proteomes" id="UP000298030"/>
    </source>
</evidence>
<protein>
    <submittedName>
        <fullName evidence="3">Uncharacterized protein</fullName>
    </submittedName>
</protein>
<keyword evidence="4" id="KW-1185">Reference proteome</keyword>
<name>A0A4Y7TZB8_COPMI</name>
<gene>
    <name evidence="3" type="ORF">FA13DRAFT_1655081</name>
</gene>
<dbReference type="InterPro" id="IPR049192">
    <property type="entry name" value="DUF4246_C"/>
</dbReference>
<dbReference type="EMBL" id="QPFP01000001">
    <property type="protein sequence ID" value="TEB39516.1"/>
    <property type="molecule type" value="Genomic_DNA"/>
</dbReference>
<accession>A0A4Y7TZB8</accession>
<dbReference type="Pfam" id="PF14033">
    <property type="entry name" value="DUF4246"/>
    <property type="match status" value="1"/>
</dbReference>
<dbReference type="AlphaFoldDB" id="A0A4Y7TZB8"/>
<proteinExistence type="predicted"/>
<dbReference type="STRING" id="71717.A0A4Y7TZB8"/>
<sequence>MTSPEEPRVVTQKPGHGYPLTWVPEGGLLPNALVDIGYSEELFKIIPLRELTMLRFINAVTDKLEWTKKVFDEEIVLRWRNEAVKTDVPVQEQMTERMFGYCIRELRHRSKHHNDSTSGAIHVFPASVYKSDSAVSSKVKLALRKAVGPLEDVPEQRKDWHPGSDGKVLDLVHPSLFPLVYGHSKVIALGDKETTLDDCIRRCGEGEVLPSPNAEEFEAGLKKVLGWRYSKGSSKVYSQKFQWLPCEVDILGDRPRIVSYINNLHPKHHRELYHVIEDVIAAALPIWSLTLAPVKQRSIYHLPRRIDYRKCEYDPDPEATEEYPRQIEGEADADFYDRAEQWWDWVRQARRVVLPDAPEQFTPLEEPEAWDLKKDLGKRPLQVMVKLANIELSPEKPEYGGGTWHVEGQLNEAICATAIYYYSSENITTSRLAFRQQSRDPEYDDVQYRQNNHDWLYPVFGLQQEGCSVQDLGSVETREGRLIIFPNVLQHQVQPFRLADPTKPGHRKILALFLVDPTTRVISTADVPPQRLDWWEEALSQYGDNVGGQNRLTELPSELKEQVFAKVEDFPLDLPKAKEYRKELMEERRKFVLGHQEDFASSYISLCEH</sequence>
<dbReference type="InterPro" id="IPR025340">
    <property type="entry name" value="DUF4246"/>
</dbReference>
<dbReference type="InterPro" id="IPR049207">
    <property type="entry name" value="DUF4246_N"/>
</dbReference>
<dbReference type="PANTHER" id="PTHR33119">
    <property type="entry name" value="IFI3P"/>
    <property type="match status" value="1"/>
</dbReference>
<feature type="domain" description="DUF4246" evidence="1">
    <location>
        <begin position="96"/>
        <end position="537"/>
    </location>
</feature>
<dbReference type="Pfam" id="PF21666">
    <property type="entry name" value="DUF4246_N"/>
    <property type="match status" value="1"/>
</dbReference>
<organism evidence="3 4">
    <name type="scientific">Coprinellus micaceus</name>
    <name type="common">Glistening ink-cap mushroom</name>
    <name type="synonym">Coprinus micaceus</name>
    <dbReference type="NCBI Taxonomy" id="71717"/>
    <lineage>
        <taxon>Eukaryota</taxon>
        <taxon>Fungi</taxon>
        <taxon>Dikarya</taxon>
        <taxon>Basidiomycota</taxon>
        <taxon>Agaricomycotina</taxon>
        <taxon>Agaricomycetes</taxon>
        <taxon>Agaricomycetidae</taxon>
        <taxon>Agaricales</taxon>
        <taxon>Agaricineae</taxon>
        <taxon>Psathyrellaceae</taxon>
        <taxon>Coprinellus</taxon>
    </lineage>
</organism>
<reference evidence="3 4" key="1">
    <citation type="journal article" date="2019" name="Nat. Ecol. Evol.">
        <title>Megaphylogeny resolves global patterns of mushroom evolution.</title>
        <authorList>
            <person name="Varga T."/>
            <person name="Krizsan K."/>
            <person name="Foldi C."/>
            <person name="Dima B."/>
            <person name="Sanchez-Garcia M."/>
            <person name="Sanchez-Ramirez S."/>
            <person name="Szollosi G.J."/>
            <person name="Szarkandi J.G."/>
            <person name="Papp V."/>
            <person name="Albert L."/>
            <person name="Andreopoulos W."/>
            <person name="Angelini C."/>
            <person name="Antonin V."/>
            <person name="Barry K.W."/>
            <person name="Bougher N.L."/>
            <person name="Buchanan P."/>
            <person name="Buyck B."/>
            <person name="Bense V."/>
            <person name="Catcheside P."/>
            <person name="Chovatia M."/>
            <person name="Cooper J."/>
            <person name="Damon W."/>
            <person name="Desjardin D."/>
            <person name="Finy P."/>
            <person name="Geml J."/>
            <person name="Haridas S."/>
            <person name="Hughes K."/>
            <person name="Justo A."/>
            <person name="Karasinski D."/>
            <person name="Kautmanova I."/>
            <person name="Kiss B."/>
            <person name="Kocsube S."/>
            <person name="Kotiranta H."/>
            <person name="LaButti K.M."/>
            <person name="Lechner B.E."/>
            <person name="Liimatainen K."/>
            <person name="Lipzen A."/>
            <person name="Lukacs Z."/>
            <person name="Mihaltcheva S."/>
            <person name="Morgado L.N."/>
            <person name="Niskanen T."/>
            <person name="Noordeloos M.E."/>
            <person name="Ohm R.A."/>
            <person name="Ortiz-Santana B."/>
            <person name="Ovrebo C."/>
            <person name="Racz N."/>
            <person name="Riley R."/>
            <person name="Savchenko A."/>
            <person name="Shiryaev A."/>
            <person name="Soop K."/>
            <person name="Spirin V."/>
            <person name="Szebenyi C."/>
            <person name="Tomsovsky M."/>
            <person name="Tulloss R.E."/>
            <person name="Uehling J."/>
            <person name="Grigoriev I.V."/>
            <person name="Vagvolgyi C."/>
            <person name="Papp T."/>
            <person name="Martin F.M."/>
            <person name="Miettinen O."/>
            <person name="Hibbett D.S."/>
            <person name="Nagy L.G."/>
        </authorList>
    </citation>
    <scope>NUCLEOTIDE SEQUENCE [LARGE SCALE GENOMIC DNA]</scope>
    <source>
        <strain evidence="3 4">FP101781</strain>
    </source>
</reference>
<comment type="caution">
    <text evidence="3">The sequence shown here is derived from an EMBL/GenBank/DDBJ whole genome shotgun (WGS) entry which is preliminary data.</text>
</comment>
<dbReference type="Proteomes" id="UP000298030">
    <property type="component" value="Unassembled WGS sequence"/>
</dbReference>
<evidence type="ECO:0000259" key="1">
    <source>
        <dbReference type="Pfam" id="PF14033"/>
    </source>
</evidence>
<feature type="domain" description="DUF4246" evidence="2">
    <location>
        <begin position="14"/>
        <end position="82"/>
    </location>
</feature>
<evidence type="ECO:0000313" key="3">
    <source>
        <dbReference type="EMBL" id="TEB39516.1"/>
    </source>
</evidence>